<name>A0A0G4K407_9SPIR</name>
<dbReference type="InterPro" id="IPR050260">
    <property type="entry name" value="FAD-bd_OxRdtase"/>
</dbReference>
<accession>A0A0G4K407</accession>
<dbReference type="InterPro" id="IPR016156">
    <property type="entry name" value="FAD/NAD-linked_Rdtase_dimer_sf"/>
</dbReference>
<evidence type="ECO:0000259" key="7">
    <source>
        <dbReference type="Pfam" id="PF02852"/>
    </source>
</evidence>
<keyword evidence="5" id="KW-0560">Oxidoreductase</keyword>
<dbReference type="InterPro" id="IPR004099">
    <property type="entry name" value="Pyr_nucl-diS_OxRdtase_dimer"/>
</dbReference>
<dbReference type="PANTHER" id="PTHR43429:SF1">
    <property type="entry name" value="NAD(P)H SULFUR OXIDOREDUCTASE (COA-DEPENDENT)"/>
    <property type="match status" value="1"/>
</dbReference>
<feature type="domain" description="Pyridine nucleotide-disulphide oxidoreductase dimerisation" evidence="7">
    <location>
        <begin position="334"/>
        <end position="435"/>
    </location>
</feature>
<dbReference type="GO" id="GO:0016491">
    <property type="term" value="F:oxidoreductase activity"/>
    <property type="evidence" value="ECO:0007669"/>
    <property type="project" value="UniProtKB-KW"/>
</dbReference>
<keyword evidence="6" id="KW-0676">Redox-active center</keyword>
<feature type="domain" description="FAD/NAD(P)-binding" evidence="8">
    <location>
        <begin position="2"/>
        <end position="291"/>
    </location>
</feature>
<dbReference type="Pfam" id="PF07992">
    <property type="entry name" value="Pyr_redox_2"/>
    <property type="match status" value="1"/>
</dbReference>
<dbReference type="SUPFAM" id="SSF51905">
    <property type="entry name" value="FAD/NAD(P)-binding domain"/>
    <property type="match status" value="1"/>
</dbReference>
<dbReference type="EMBL" id="CVLB01000001">
    <property type="protein sequence ID" value="CRF31398.1"/>
    <property type="molecule type" value="Genomic_DNA"/>
</dbReference>
<evidence type="ECO:0000313" key="10">
    <source>
        <dbReference type="Proteomes" id="UP000043763"/>
    </source>
</evidence>
<evidence type="ECO:0000259" key="8">
    <source>
        <dbReference type="Pfam" id="PF07992"/>
    </source>
</evidence>
<comment type="similarity">
    <text evidence="2">Belongs to the class-III pyridine nucleotide-disulfide oxidoreductase family.</text>
</comment>
<dbReference type="NCBIfam" id="NF007123">
    <property type="entry name" value="PRK09564.1"/>
    <property type="match status" value="1"/>
</dbReference>
<evidence type="ECO:0000256" key="2">
    <source>
        <dbReference type="ARBA" id="ARBA00009130"/>
    </source>
</evidence>
<sequence>MKKVIIIGGVAAGMSAAAKARRIDKEAVITVYEKTDVVSWGACGMPYYVGGFYESPNTMIARTAEATIKSGIDLKVKHEVLKIDAKNKKVLVKDIINNKEFEDNYDSLLIATGAKSIIPNIPNINIGNVSTLKDFSDSINMREKMKDSNIKNVVILGAGFIAIEAAHALKHIGKNVTIIQRSDRVFGNKFDKEFSDMVIEHIKENVDLHLNEKVQSLEADNNNNVKAVITDKGKYDADYVVVAIGVTPNNDLAKEAGIKLMDNGAILVDREGKTSIDSIYAAGDCASIYDKVLDDQTYAALATGANKLGRMVASNLVGGHEKFIGSLTSACILTFELEAARTGITEEEAKKRNINYKTVTVKDLDHTHYYPGYEDLHIKLIYLADNRKIIGGQILGKRGAVLRADVIAACIHAGLTVDELGMLDLCYAPPFARTWDSLNVAGNAAK</sequence>
<reference evidence="10" key="1">
    <citation type="submission" date="2015-04" db="EMBL/GenBank/DDBJ databases">
        <authorList>
            <person name="Mushtaq Mamoona"/>
        </authorList>
    </citation>
    <scope>NUCLEOTIDE SEQUENCE [LARGE SCALE GENOMIC DNA]</scope>
    <source>
        <strain evidence="10">AN4859/03</strain>
    </source>
</reference>
<keyword evidence="3" id="KW-0285">Flavoprotein</keyword>
<comment type="cofactor">
    <cofactor evidence="1">
        <name>FAD</name>
        <dbReference type="ChEBI" id="CHEBI:57692"/>
    </cofactor>
</comment>
<evidence type="ECO:0000256" key="5">
    <source>
        <dbReference type="ARBA" id="ARBA00023002"/>
    </source>
</evidence>
<dbReference type="InterPro" id="IPR036188">
    <property type="entry name" value="FAD/NAD-bd_sf"/>
</dbReference>
<evidence type="ECO:0000256" key="1">
    <source>
        <dbReference type="ARBA" id="ARBA00001974"/>
    </source>
</evidence>
<dbReference type="PANTHER" id="PTHR43429">
    <property type="entry name" value="PYRIDINE NUCLEOTIDE-DISULFIDE OXIDOREDUCTASE DOMAIN-CONTAINING"/>
    <property type="match status" value="1"/>
</dbReference>
<dbReference type="Proteomes" id="UP000043763">
    <property type="component" value="Unassembled WGS sequence"/>
</dbReference>
<evidence type="ECO:0000256" key="4">
    <source>
        <dbReference type="ARBA" id="ARBA00022827"/>
    </source>
</evidence>
<dbReference type="Pfam" id="PF02852">
    <property type="entry name" value="Pyr_redox_dim"/>
    <property type="match status" value="1"/>
</dbReference>
<protein>
    <submittedName>
        <fullName evidence="9">CoA disulfide reductase</fullName>
    </submittedName>
</protein>
<keyword evidence="4" id="KW-0274">FAD</keyword>
<dbReference type="InterPro" id="IPR023753">
    <property type="entry name" value="FAD/NAD-binding_dom"/>
</dbReference>
<dbReference type="RefSeq" id="WP_048593285.1">
    <property type="nucleotide sequence ID" value="NZ_CVLB01000001.1"/>
</dbReference>
<dbReference type="OrthoDB" id="9802028at2"/>
<keyword evidence="10" id="KW-1185">Reference proteome</keyword>
<evidence type="ECO:0000313" key="9">
    <source>
        <dbReference type="EMBL" id="CRF31398.1"/>
    </source>
</evidence>
<dbReference type="PRINTS" id="PR00411">
    <property type="entry name" value="PNDRDTASEI"/>
</dbReference>
<evidence type="ECO:0000256" key="6">
    <source>
        <dbReference type="ARBA" id="ARBA00023284"/>
    </source>
</evidence>
<dbReference type="PRINTS" id="PR00368">
    <property type="entry name" value="FADPNR"/>
</dbReference>
<dbReference type="Gene3D" id="3.50.50.60">
    <property type="entry name" value="FAD/NAD(P)-binding domain"/>
    <property type="match status" value="2"/>
</dbReference>
<evidence type="ECO:0000256" key="3">
    <source>
        <dbReference type="ARBA" id="ARBA00022630"/>
    </source>
</evidence>
<proteinExistence type="inferred from homology"/>
<organism evidence="9 10">
    <name type="scientific">Brachyspira suanatina</name>
    <dbReference type="NCBI Taxonomy" id="381802"/>
    <lineage>
        <taxon>Bacteria</taxon>
        <taxon>Pseudomonadati</taxon>
        <taxon>Spirochaetota</taxon>
        <taxon>Spirochaetia</taxon>
        <taxon>Brachyspirales</taxon>
        <taxon>Brachyspiraceae</taxon>
        <taxon>Brachyspira</taxon>
    </lineage>
</organism>
<dbReference type="SUPFAM" id="SSF55424">
    <property type="entry name" value="FAD/NAD-linked reductases, dimerisation (C-terminal) domain"/>
    <property type="match status" value="1"/>
</dbReference>
<gene>
    <name evidence="9" type="ORF">BRSU_0084</name>
</gene>
<dbReference type="AlphaFoldDB" id="A0A0G4K407"/>